<keyword evidence="3" id="KW-1003">Cell membrane</keyword>
<feature type="transmembrane region" description="Helical" evidence="8">
    <location>
        <begin position="253"/>
        <end position="275"/>
    </location>
</feature>
<dbReference type="InterPro" id="IPR000515">
    <property type="entry name" value="MetI-like"/>
</dbReference>
<evidence type="ECO:0000259" key="9">
    <source>
        <dbReference type="PROSITE" id="PS50928"/>
    </source>
</evidence>
<keyword evidence="2 8" id="KW-0813">Transport</keyword>
<accession>A0A832ZS41</accession>
<feature type="transmembrane region" description="Helical" evidence="8">
    <location>
        <begin position="483"/>
        <end position="501"/>
    </location>
</feature>
<dbReference type="PANTHER" id="PTHR43357:SF3">
    <property type="entry name" value="FE(3+)-TRANSPORT SYSTEM PERMEASE PROTEIN FBPB 2"/>
    <property type="match status" value="1"/>
</dbReference>
<dbReference type="AlphaFoldDB" id="A0A832ZS41"/>
<evidence type="ECO:0000256" key="2">
    <source>
        <dbReference type="ARBA" id="ARBA00022448"/>
    </source>
</evidence>
<name>A0A832ZS41_9CREN</name>
<feature type="transmembrane region" description="Helical" evidence="8">
    <location>
        <begin position="150"/>
        <end position="170"/>
    </location>
</feature>
<keyword evidence="4" id="KW-0997">Cell inner membrane</keyword>
<feature type="domain" description="ABC transmembrane type-1" evidence="9">
    <location>
        <begin position="418"/>
        <end position="629"/>
    </location>
</feature>
<keyword evidence="7 8" id="KW-0472">Membrane</keyword>
<dbReference type="Proteomes" id="UP000600071">
    <property type="component" value="Unassembled WGS sequence"/>
</dbReference>
<evidence type="ECO:0000256" key="5">
    <source>
        <dbReference type="ARBA" id="ARBA00022692"/>
    </source>
</evidence>
<evidence type="ECO:0000313" key="10">
    <source>
        <dbReference type="EMBL" id="HIQ23558.1"/>
    </source>
</evidence>
<evidence type="ECO:0000313" key="11">
    <source>
        <dbReference type="Proteomes" id="UP000600071"/>
    </source>
</evidence>
<dbReference type="GO" id="GO:0005886">
    <property type="term" value="C:plasma membrane"/>
    <property type="evidence" value="ECO:0007669"/>
    <property type="project" value="UniProtKB-SubCell"/>
</dbReference>
<dbReference type="PROSITE" id="PS50928">
    <property type="entry name" value="ABC_TM1"/>
    <property type="match status" value="2"/>
</dbReference>
<feature type="transmembrane region" description="Helical" evidence="8">
    <location>
        <begin position="210"/>
        <end position="232"/>
    </location>
</feature>
<feature type="transmembrane region" description="Helical" evidence="8">
    <location>
        <begin position="611"/>
        <end position="629"/>
    </location>
</feature>
<sequence>MPGVRLPSRSTRRYLVPLAASIPLSLRRITSRIAPRARTDLEIVLLLYIPILAMLFGFVAPLFIVVVEASKMDFRELTSSYYIDLSSEAFNNFITVRELPNMIRISVNGFDLGVIGNSVVNALLVTFIAALIGSTTAILIGLYRFPGRRLLAILAYIPLLIAPFVNAYVMQRYFGKSFTLNTFSYVLSEVTRPLIGKDIMIEFSGQAGVALAQILMFYPIVYINTLAALGAIDATLVEQAINLGARGWRLIRSIILPLAMPGVLAGSTLVFILSLEDVGAPIIFRFHKVMAYQIYQYFQSVGSEASRPAVAALSFLMLVFAALPLIVVRRYLSLRYYARLARGAPRPFRGLRLGRRGLAAVYLVVLPVIATAAAPQIGVVVLAFSKKWIGPLPELLPLDSMFMNFATLTEIEGVMRSIYNSLSYVAQALVFIALLGFMAGYATARARLPGASVLDILSSLPLAVPGLVVAFSYYVFFTTYFQGSMLDPVLFPAHVLVLAYVMRKIPFTVRSVFTAVIQTPEELEEAARSLGARRARVIRRIVLPLVWRGILAGLLLSAIYVLSEVSVSITLGGLKGSMVSPDHVGPITFAILQLTTQATVVAGGTQPHAKAAALAVILMTIEAVVITIASRLARRGQALVTI</sequence>
<feature type="transmembrane region" description="Helical" evidence="8">
    <location>
        <begin position="541"/>
        <end position="562"/>
    </location>
</feature>
<evidence type="ECO:0000256" key="7">
    <source>
        <dbReference type="ARBA" id="ARBA00023136"/>
    </source>
</evidence>
<dbReference type="GO" id="GO:0055085">
    <property type="term" value="P:transmembrane transport"/>
    <property type="evidence" value="ECO:0007669"/>
    <property type="project" value="InterPro"/>
</dbReference>
<evidence type="ECO:0000256" key="3">
    <source>
        <dbReference type="ARBA" id="ARBA00022475"/>
    </source>
</evidence>
<evidence type="ECO:0000256" key="8">
    <source>
        <dbReference type="RuleBase" id="RU363032"/>
    </source>
</evidence>
<dbReference type="InterPro" id="IPR035906">
    <property type="entry name" value="MetI-like_sf"/>
</dbReference>
<comment type="caution">
    <text evidence="10">The sequence shown here is derived from an EMBL/GenBank/DDBJ whole genome shotgun (WGS) entry which is preliminary data.</text>
</comment>
<feature type="transmembrane region" description="Helical" evidence="8">
    <location>
        <begin position="309"/>
        <end position="332"/>
    </location>
</feature>
<feature type="transmembrane region" description="Helical" evidence="8">
    <location>
        <begin position="45"/>
        <end position="67"/>
    </location>
</feature>
<feature type="domain" description="ABC transmembrane type-1" evidence="9">
    <location>
        <begin position="115"/>
        <end position="328"/>
    </location>
</feature>
<proteinExistence type="inferred from homology"/>
<keyword evidence="6 8" id="KW-1133">Transmembrane helix</keyword>
<evidence type="ECO:0000256" key="6">
    <source>
        <dbReference type="ARBA" id="ARBA00022989"/>
    </source>
</evidence>
<dbReference type="Pfam" id="PF00528">
    <property type="entry name" value="BPD_transp_1"/>
    <property type="match status" value="2"/>
</dbReference>
<reference evidence="10" key="1">
    <citation type="journal article" date="2020" name="ISME J.">
        <title>Gammaproteobacteria mediating utilization of methyl-, sulfur- and petroleum organic compounds in deep ocean hydrothermal plumes.</title>
        <authorList>
            <person name="Zhou Z."/>
            <person name="Liu Y."/>
            <person name="Pan J."/>
            <person name="Cron B.R."/>
            <person name="Toner B.M."/>
            <person name="Anantharaman K."/>
            <person name="Breier J.A."/>
            <person name="Dick G.J."/>
            <person name="Li M."/>
        </authorList>
    </citation>
    <scope>NUCLEOTIDE SEQUENCE</scope>
    <source>
        <strain evidence="10">SZUA-1523</strain>
    </source>
</reference>
<evidence type="ECO:0000256" key="4">
    <source>
        <dbReference type="ARBA" id="ARBA00022519"/>
    </source>
</evidence>
<comment type="subcellular location">
    <subcellularLocation>
        <location evidence="1">Cell inner membrane</location>
        <topology evidence="1">Multi-pass membrane protein</topology>
    </subcellularLocation>
    <subcellularLocation>
        <location evidence="8">Cell membrane</location>
        <topology evidence="8">Multi-pass membrane protein</topology>
    </subcellularLocation>
</comment>
<organism evidence="10 11">
    <name type="scientific">Pyrodictium delaneyi</name>
    <dbReference type="NCBI Taxonomy" id="1273541"/>
    <lineage>
        <taxon>Archaea</taxon>
        <taxon>Thermoproteota</taxon>
        <taxon>Thermoprotei</taxon>
        <taxon>Desulfurococcales</taxon>
        <taxon>Pyrodictiaceae</taxon>
        <taxon>Pyrodictium</taxon>
    </lineage>
</organism>
<evidence type="ECO:0000256" key="1">
    <source>
        <dbReference type="ARBA" id="ARBA00004429"/>
    </source>
</evidence>
<dbReference type="Gene3D" id="1.10.3720.10">
    <property type="entry name" value="MetI-like"/>
    <property type="match status" value="2"/>
</dbReference>
<keyword evidence="5 8" id="KW-0812">Transmembrane</keyword>
<feature type="transmembrane region" description="Helical" evidence="8">
    <location>
        <begin position="424"/>
        <end position="444"/>
    </location>
</feature>
<comment type="similarity">
    <text evidence="8">Belongs to the binding-protein-dependent transport system permease family.</text>
</comment>
<dbReference type="SUPFAM" id="SSF161098">
    <property type="entry name" value="MetI-like"/>
    <property type="match status" value="2"/>
</dbReference>
<protein>
    <submittedName>
        <fullName evidence="10">Iron ABC transporter permease</fullName>
    </submittedName>
</protein>
<feature type="transmembrane region" description="Helical" evidence="8">
    <location>
        <begin position="359"/>
        <end position="384"/>
    </location>
</feature>
<dbReference type="EMBL" id="DQVR01000022">
    <property type="protein sequence ID" value="HIQ23558.1"/>
    <property type="molecule type" value="Genomic_DNA"/>
</dbReference>
<dbReference type="PANTHER" id="PTHR43357">
    <property type="entry name" value="INNER MEMBRANE ABC TRANSPORTER PERMEASE PROTEIN YDCV"/>
    <property type="match status" value="1"/>
</dbReference>
<gene>
    <name evidence="10" type="ORF">EYH50_00735</name>
</gene>
<feature type="transmembrane region" description="Helical" evidence="8">
    <location>
        <begin position="456"/>
        <end position="477"/>
    </location>
</feature>
<dbReference type="CDD" id="cd06261">
    <property type="entry name" value="TM_PBP2"/>
    <property type="match status" value="2"/>
</dbReference>
<feature type="transmembrane region" description="Helical" evidence="8">
    <location>
        <begin position="119"/>
        <end position="143"/>
    </location>
</feature>